<sequence length="48" mass="5477">MAEHEAAAYRRQVEALIRELQRANGADEELQIGSVFLFADEEPTEDTR</sequence>
<reference evidence="1" key="1">
    <citation type="submission" date="2024-06" db="EMBL/GenBank/DDBJ databases">
        <title>The genome sequences of Kitasatospora sp. strain HUAS MG31.</title>
        <authorList>
            <person name="Mo P."/>
        </authorList>
    </citation>
    <scope>NUCLEOTIDE SEQUENCE</scope>
    <source>
        <strain evidence="1">HUAS MG31</strain>
    </source>
</reference>
<dbReference type="RefSeq" id="WP_354643844.1">
    <property type="nucleotide sequence ID" value="NZ_CP159872.1"/>
</dbReference>
<evidence type="ECO:0000313" key="1">
    <source>
        <dbReference type="EMBL" id="XCM82909.1"/>
    </source>
</evidence>
<gene>
    <name evidence="1" type="ORF">ABWK59_30345</name>
</gene>
<proteinExistence type="predicted"/>
<organism evidence="1">
    <name type="scientific">Kitasatospora camelliae</name>
    <dbReference type="NCBI Taxonomy" id="3156397"/>
    <lineage>
        <taxon>Bacteria</taxon>
        <taxon>Bacillati</taxon>
        <taxon>Actinomycetota</taxon>
        <taxon>Actinomycetes</taxon>
        <taxon>Kitasatosporales</taxon>
        <taxon>Streptomycetaceae</taxon>
        <taxon>Kitasatospora</taxon>
    </lineage>
</organism>
<protein>
    <submittedName>
        <fullName evidence="1">Uncharacterized protein</fullName>
    </submittedName>
</protein>
<accession>A0AAU8K2G3</accession>
<dbReference type="KEGG" id="kcm:ABWK59_30345"/>
<name>A0AAU8K2G3_9ACTN</name>
<dbReference type="EMBL" id="CP159872">
    <property type="protein sequence ID" value="XCM82909.1"/>
    <property type="molecule type" value="Genomic_DNA"/>
</dbReference>
<dbReference type="AlphaFoldDB" id="A0AAU8K2G3"/>